<evidence type="ECO:0000313" key="2">
    <source>
        <dbReference type="EMBL" id="RDU35096.1"/>
    </source>
</evidence>
<dbReference type="OrthoDB" id="1707618at2"/>
<evidence type="ECO:0000259" key="1">
    <source>
        <dbReference type="Pfam" id="PF05239"/>
    </source>
</evidence>
<proteinExistence type="predicted"/>
<name>A0A3D8GM02_9BACI</name>
<dbReference type="Pfam" id="PF05239">
    <property type="entry name" value="PRC"/>
    <property type="match status" value="2"/>
</dbReference>
<dbReference type="EMBL" id="QNQT01000014">
    <property type="protein sequence ID" value="RDU35096.1"/>
    <property type="molecule type" value="Genomic_DNA"/>
</dbReference>
<reference evidence="2 3" key="1">
    <citation type="submission" date="2018-07" db="EMBL/GenBank/DDBJ databases">
        <title>Bacillus sp. YLB-04 draft genome sequence.</title>
        <authorList>
            <person name="Yu L."/>
            <person name="Tang X."/>
        </authorList>
    </citation>
    <scope>NUCLEOTIDE SEQUENCE [LARGE SCALE GENOMIC DNA]</scope>
    <source>
        <strain evidence="2 3">YLB-04</strain>
    </source>
</reference>
<feature type="domain" description="PRC-barrel" evidence="1">
    <location>
        <begin position="8"/>
        <end position="68"/>
    </location>
</feature>
<organism evidence="2 3">
    <name type="scientific">Neobacillus piezotolerans</name>
    <dbReference type="NCBI Taxonomy" id="2259171"/>
    <lineage>
        <taxon>Bacteria</taxon>
        <taxon>Bacillati</taxon>
        <taxon>Bacillota</taxon>
        <taxon>Bacilli</taxon>
        <taxon>Bacillales</taxon>
        <taxon>Bacillaceae</taxon>
        <taxon>Neobacillus</taxon>
    </lineage>
</organism>
<feature type="domain" description="PRC-barrel" evidence="1">
    <location>
        <begin position="88"/>
        <end position="156"/>
    </location>
</feature>
<dbReference type="InterPro" id="IPR011033">
    <property type="entry name" value="PRC_barrel-like_sf"/>
</dbReference>
<dbReference type="Gene3D" id="2.30.30.240">
    <property type="entry name" value="PRC-barrel domain"/>
    <property type="match status" value="2"/>
</dbReference>
<dbReference type="InterPro" id="IPR027275">
    <property type="entry name" value="PRC-brl_dom"/>
</dbReference>
<dbReference type="AlphaFoldDB" id="A0A3D8GM02"/>
<sequence length="158" mass="16650">MRTFGLMKGLPVISEKSGEHLGAVLDLVIEGDKVLGVLVKKGTFLKQAQFLAIGSIISIGPDGIIIPTSGCLERNGKDKEGFTLSHHSPLAGKMVLSEEGDSLGLLNDVYFLEEVGTIVGYELSDGFFSDLQDGKKVIKPGGPPAIGKDAIIVNPDTT</sequence>
<gene>
    <name evidence="2" type="ORF">DRW41_20170</name>
</gene>
<dbReference type="Proteomes" id="UP000257144">
    <property type="component" value="Unassembled WGS sequence"/>
</dbReference>
<evidence type="ECO:0000313" key="3">
    <source>
        <dbReference type="Proteomes" id="UP000257144"/>
    </source>
</evidence>
<protein>
    <submittedName>
        <fullName evidence="2">Photosystem reaction center subunit H</fullName>
    </submittedName>
</protein>
<comment type="caution">
    <text evidence="2">The sequence shown here is derived from an EMBL/GenBank/DDBJ whole genome shotgun (WGS) entry which is preliminary data.</text>
</comment>
<dbReference type="SUPFAM" id="SSF50346">
    <property type="entry name" value="PRC-barrel domain"/>
    <property type="match status" value="1"/>
</dbReference>
<keyword evidence="3" id="KW-1185">Reference proteome</keyword>
<dbReference type="RefSeq" id="WP_115453835.1">
    <property type="nucleotide sequence ID" value="NZ_QNQT01000014.1"/>
</dbReference>
<accession>A0A3D8GM02</accession>